<dbReference type="Proteomes" id="UP000236291">
    <property type="component" value="Unassembled WGS sequence"/>
</dbReference>
<feature type="non-terminal residue" evidence="1">
    <location>
        <position position="1"/>
    </location>
</feature>
<sequence>DTSNSSGSDGTDGDYAEFLKTYKSPDFYPLLLSSDEGESQATVESKRKPVELVKIDSDSEHEE</sequence>
<accession>A0A2K3KRW6</accession>
<comment type="caution">
    <text evidence="1">The sequence shown here is derived from an EMBL/GenBank/DDBJ whole genome shotgun (WGS) entry which is preliminary data.</text>
</comment>
<dbReference type="AlphaFoldDB" id="A0A2K3KRW6"/>
<reference evidence="1 2" key="2">
    <citation type="journal article" date="2017" name="Front. Plant Sci.">
        <title>Gene Classification and Mining of Molecular Markers Useful in Red Clover (Trifolium pratense) Breeding.</title>
        <authorList>
            <person name="Istvanek J."/>
            <person name="Dluhosova J."/>
            <person name="Dluhos P."/>
            <person name="Patkova L."/>
            <person name="Nedelnik J."/>
            <person name="Repkova J."/>
        </authorList>
    </citation>
    <scope>NUCLEOTIDE SEQUENCE [LARGE SCALE GENOMIC DNA]</scope>
    <source>
        <strain evidence="2">cv. Tatra</strain>
        <tissue evidence="1">Young leaves</tissue>
    </source>
</reference>
<evidence type="ECO:0000313" key="2">
    <source>
        <dbReference type="Proteomes" id="UP000236291"/>
    </source>
</evidence>
<dbReference type="EMBL" id="ASHM01240016">
    <property type="protein sequence ID" value="PNX69034.1"/>
    <property type="molecule type" value="Genomic_DNA"/>
</dbReference>
<name>A0A2K3KRW6_TRIPR</name>
<organism evidence="1 2">
    <name type="scientific">Trifolium pratense</name>
    <name type="common">Red clover</name>
    <dbReference type="NCBI Taxonomy" id="57577"/>
    <lineage>
        <taxon>Eukaryota</taxon>
        <taxon>Viridiplantae</taxon>
        <taxon>Streptophyta</taxon>
        <taxon>Embryophyta</taxon>
        <taxon>Tracheophyta</taxon>
        <taxon>Spermatophyta</taxon>
        <taxon>Magnoliopsida</taxon>
        <taxon>eudicotyledons</taxon>
        <taxon>Gunneridae</taxon>
        <taxon>Pentapetalae</taxon>
        <taxon>rosids</taxon>
        <taxon>fabids</taxon>
        <taxon>Fabales</taxon>
        <taxon>Fabaceae</taxon>
        <taxon>Papilionoideae</taxon>
        <taxon>50 kb inversion clade</taxon>
        <taxon>NPAAA clade</taxon>
        <taxon>Hologalegina</taxon>
        <taxon>IRL clade</taxon>
        <taxon>Trifolieae</taxon>
        <taxon>Trifolium</taxon>
    </lineage>
</organism>
<protein>
    <submittedName>
        <fullName evidence="1">Uncharacterized protein</fullName>
    </submittedName>
</protein>
<reference evidence="1 2" key="1">
    <citation type="journal article" date="2014" name="Am. J. Bot.">
        <title>Genome assembly and annotation for red clover (Trifolium pratense; Fabaceae).</title>
        <authorList>
            <person name="Istvanek J."/>
            <person name="Jaros M."/>
            <person name="Krenek A."/>
            <person name="Repkova J."/>
        </authorList>
    </citation>
    <scope>NUCLEOTIDE SEQUENCE [LARGE SCALE GENOMIC DNA]</scope>
    <source>
        <strain evidence="2">cv. Tatra</strain>
        <tissue evidence="1">Young leaves</tissue>
    </source>
</reference>
<gene>
    <name evidence="1" type="ORF">L195_g064252</name>
</gene>
<evidence type="ECO:0000313" key="1">
    <source>
        <dbReference type="EMBL" id="PNX69034.1"/>
    </source>
</evidence>
<proteinExistence type="predicted"/>